<feature type="compositionally biased region" description="Basic and acidic residues" evidence="1">
    <location>
        <begin position="336"/>
        <end position="346"/>
    </location>
</feature>
<protein>
    <submittedName>
        <fullName evidence="3">G protein-coupled receptor</fullName>
    </submittedName>
</protein>
<keyword evidence="2" id="KW-1133">Transmembrane helix</keyword>
<dbReference type="Proteomes" id="UP000005239">
    <property type="component" value="Unassembled WGS sequence"/>
</dbReference>
<feature type="transmembrane region" description="Helical" evidence="2">
    <location>
        <begin position="59"/>
        <end position="85"/>
    </location>
</feature>
<reference evidence="4" key="1">
    <citation type="journal article" date="2008" name="Nat. Genet.">
        <title>The Pristionchus pacificus genome provides a unique perspective on nematode lifestyle and parasitism.</title>
        <authorList>
            <person name="Dieterich C."/>
            <person name="Clifton S.W."/>
            <person name="Schuster L.N."/>
            <person name="Chinwalla A."/>
            <person name="Delehaunty K."/>
            <person name="Dinkelacker I."/>
            <person name="Fulton L."/>
            <person name="Fulton R."/>
            <person name="Godfrey J."/>
            <person name="Minx P."/>
            <person name="Mitreva M."/>
            <person name="Roeseler W."/>
            <person name="Tian H."/>
            <person name="Witte H."/>
            <person name="Yang S.P."/>
            <person name="Wilson R.K."/>
            <person name="Sommer R.J."/>
        </authorList>
    </citation>
    <scope>NUCLEOTIDE SEQUENCE [LARGE SCALE GENOMIC DNA]</scope>
    <source>
        <strain evidence="4">PS312</strain>
    </source>
</reference>
<keyword evidence="2" id="KW-0472">Membrane</keyword>
<accession>A0A8R1UKH2</accession>
<keyword evidence="4" id="KW-1185">Reference proteome</keyword>
<dbReference type="InterPro" id="IPR019420">
    <property type="entry name" value="7TM_GPCR_serpentine_rcpt_Srbc"/>
</dbReference>
<evidence type="ECO:0000313" key="3">
    <source>
        <dbReference type="EnsemblMetazoa" id="PPA31665.1"/>
    </source>
</evidence>
<dbReference type="EnsemblMetazoa" id="PPA31665.1">
    <property type="protein sequence ID" value="PPA31665.1"/>
    <property type="gene ID" value="WBGene00204529"/>
</dbReference>
<dbReference type="SUPFAM" id="SSF81321">
    <property type="entry name" value="Family A G protein-coupled receptor-like"/>
    <property type="match status" value="1"/>
</dbReference>
<name>A0A2A6CQR0_PRIPA</name>
<feature type="region of interest" description="Disordered" evidence="1">
    <location>
        <begin position="330"/>
        <end position="361"/>
    </location>
</feature>
<feature type="transmembrane region" description="Helical" evidence="2">
    <location>
        <begin position="245"/>
        <end position="265"/>
    </location>
</feature>
<organism evidence="3 4">
    <name type="scientific">Pristionchus pacificus</name>
    <name type="common">Parasitic nematode worm</name>
    <dbReference type="NCBI Taxonomy" id="54126"/>
    <lineage>
        <taxon>Eukaryota</taxon>
        <taxon>Metazoa</taxon>
        <taxon>Ecdysozoa</taxon>
        <taxon>Nematoda</taxon>
        <taxon>Chromadorea</taxon>
        <taxon>Rhabditida</taxon>
        <taxon>Rhabditina</taxon>
        <taxon>Diplogasteromorpha</taxon>
        <taxon>Diplogasteroidea</taxon>
        <taxon>Neodiplogasteridae</taxon>
        <taxon>Pristionchus</taxon>
    </lineage>
</organism>
<feature type="transmembrane region" description="Helical" evidence="2">
    <location>
        <begin position="285"/>
        <end position="304"/>
    </location>
</feature>
<dbReference type="Pfam" id="PF10316">
    <property type="entry name" value="7TM_GPCR_Srbc"/>
    <property type="match status" value="1"/>
</dbReference>
<dbReference type="OrthoDB" id="5841990at2759"/>
<dbReference type="PANTHER" id="PTHR46955:SF5">
    <property type="entry name" value="G_PROTEIN_RECEP_F1_2 DOMAIN-CONTAINING PROTEIN"/>
    <property type="match status" value="1"/>
</dbReference>
<evidence type="ECO:0000256" key="1">
    <source>
        <dbReference type="SAM" id="MobiDB-lite"/>
    </source>
</evidence>
<feature type="transmembrane region" description="Helical" evidence="2">
    <location>
        <begin position="140"/>
        <end position="160"/>
    </location>
</feature>
<keyword evidence="2" id="KW-0812">Transmembrane</keyword>
<dbReference type="PANTHER" id="PTHR46955">
    <property type="entry name" value="PROTEIN CBG01349-RELATED"/>
    <property type="match status" value="1"/>
</dbReference>
<proteinExistence type="predicted"/>
<feature type="transmembrane region" description="Helical" evidence="2">
    <location>
        <begin position="109"/>
        <end position="128"/>
    </location>
</feature>
<accession>A0A2A6CQR0</accession>
<evidence type="ECO:0000313" key="4">
    <source>
        <dbReference type="Proteomes" id="UP000005239"/>
    </source>
</evidence>
<reference evidence="3" key="2">
    <citation type="submission" date="2022-06" db="UniProtKB">
        <authorList>
            <consortium name="EnsemblMetazoa"/>
        </authorList>
    </citation>
    <scope>IDENTIFICATION</scope>
    <source>
        <strain evidence="3">PS312</strain>
    </source>
</reference>
<dbReference type="AlphaFoldDB" id="A0A2A6CQR0"/>
<feature type="transmembrane region" description="Helical" evidence="2">
    <location>
        <begin position="27"/>
        <end position="47"/>
    </location>
</feature>
<dbReference type="CDD" id="cd00637">
    <property type="entry name" value="7tm_classA_rhodopsin-like"/>
    <property type="match status" value="1"/>
</dbReference>
<evidence type="ECO:0000256" key="2">
    <source>
        <dbReference type="SAM" id="Phobius"/>
    </source>
</evidence>
<feature type="transmembrane region" description="Helical" evidence="2">
    <location>
        <begin position="187"/>
        <end position="209"/>
    </location>
</feature>
<dbReference type="InterPro" id="IPR052322">
    <property type="entry name" value="Mito_rRNA_Mtase_NSUN4"/>
</dbReference>
<gene>
    <name evidence="3" type="primary">WBGene00204529</name>
</gene>
<dbReference type="Gene3D" id="1.20.1070.10">
    <property type="entry name" value="Rhodopsin 7-helix transmembrane proteins"/>
    <property type="match status" value="1"/>
</dbReference>
<sequence>GPKMVLDESWREHTAKYGHAGVRPVHLAAFGLAIVNFALNGLIWYASHARSKMINKSRLHLFYALAVTNCLTGLFSVPTFINLFAHNNINCPKWTIIVGSAFEMGLDRMRAILALAIALERLFAIIRPRSFFLTDHRKNAHRICAFGFTWSVADALFMIFEDGLSPVLNSIRTHCVSTSSSGPLFHAYFLILNLVDGFALLLVYILFLAKFLSIRKSLPEPPCDGSIRSPRARSMSIRRKGMKDVVGQANSLTLTVIFCVIVFSVLPSSLYGYDMIMHKVIFMDLGPVVTIGYHLHGITSSFCYNYKHREIRRALDKVYPCRRRMCFPASQQSSSEGRRATMESKPPHPTATTTNAGVGERRPLLAEGRRATFSHTDSRVSVVVRTSPMAVKTDVVVVSESEDVML</sequence>